<dbReference type="Proteomes" id="UP001287286">
    <property type="component" value="Unassembled WGS sequence"/>
</dbReference>
<evidence type="ECO:0000256" key="1">
    <source>
        <dbReference type="SAM" id="MobiDB-lite"/>
    </source>
</evidence>
<dbReference type="EMBL" id="LCWV01000002">
    <property type="protein sequence ID" value="PWI75393.1"/>
    <property type="molecule type" value="Genomic_DNA"/>
</dbReference>
<protein>
    <submittedName>
        <fullName evidence="3">Uncharacterized protein</fullName>
    </submittedName>
</protein>
<name>A0A2U3ELM7_PURLI</name>
<reference evidence="3" key="1">
    <citation type="submission" date="2015-05" db="EMBL/GenBank/DDBJ databases">
        <authorList>
            <person name="Wang D.B."/>
            <person name="Wang M."/>
        </authorList>
    </citation>
    <scope>NUCLEOTIDE SEQUENCE</scope>
    <source>
        <strain evidence="3">36-1</strain>
    </source>
</reference>
<evidence type="ECO:0000313" key="3">
    <source>
        <dbReference type="EMBL" id="PWI75393.1"/>
    </source>
</evidence>
<comment type="caution">
    <text evidence="3">The sequence shown here is derived from an EMBL/GenBank/DDBJ whole genome shotgun (WGS) entry which is preliminary data.</text>
</comment>
<dbReference type="Proteomes" id="UP000245956">
    <property type="component" value="Unassembled WGS sequence"/>
</dbReference>
<reference evidence="2" key="3">
    <citation type="submission" date="2023-11" db="EMBL/GenBank/DDBJ databases">
        <authorList>
            <person name="Beijen E."/>
            <person name="Ohm R.A."/>
        </authorList>
    </citation>
    <scope>NUCLEOTIDE SEQUENCE</scope>
    <source>
        <strain evidence="2">CBS 150709</strain>
    </source>
</reference>
<feature type="region of interest" description="Disordered" evidence="1">
    <location>
        <begin position="136"/>
        <end position="161"/>
    </location>
</feature>
<organism evidence="3 4">
    <name type="scientific">Purpureocillium lilacinum</name>
    <name type="common">Paecilomyces lilacinus</name>
    <dbReference type="NCBI Taxonomy" id="33203"/>
    <lineage>
        <taxon>Eukaryota</taxon>
        <taxon>Fungi</taxon>
        <taxon>Dikarya</taxon>
        <taxon>Ascomycota</taxon>
        <taxon>Pezizomycotina</taxon>
        <taxon>Sordariomycetes</taxon>
        <taxon>Hypocreomycetidae</taxon>
        <taxon>Hypocreales</taxon>
        <taxon>Ophiocordycipitaceae</taxon>
        <taxon>Purpureocillium</taxon>
    </lineage>
</organism>
<gene>
    <name evidence="3" type="ORF">PCL_06051</name>
    <name evidence="2" type="ORF">Purlil1_5753</name>
</gene>
<dbReference type="AlphaFoldDB" id="A0A2U3ELM7"/>
<evidence type="ECO:0000313" key="4">
    <source>
        <dbReference type="Proteomes" id="UP000245956"/>
    </source>
</evidence>
<evidence type="ECO:0000313" key="2">
    <source>
        <dbReference type="EMBL" id="KAK4089650.1"/>
    </source>
</evidence>
<keyword evidence="5" id="KW-1185">Reference proteome</keyword>
<reference evidence="2 5" key="4">
    <citation type="journal article" date="2024" name="Microbiol. Resour. Announc.">
        <title>Genome annotations for the ascomycete fungi Trichoderma harzianum, Trichoderma aggressivum, and Purpureocillium lilacinum.</title>
        <authorList>
            <person name="Beijen E.P.W."/>
            <person name="Ohm R.A."/>
        </authorList>
    </citation>
    <scope>NUCLEOTIDE SEQUENCE [LARGE SCALE GENOMIC DNA]</scope>
    <source>
        <strain evidence="2 5">CBS 150709</strain>
    </source>
</reference>
<proteinExistence type="predicted"/>
<dbReference type="EMBL" id="JAWRVI010000018">
    <property type="protein sequence ID" value="KAK4089650.1"/>
    <property type="molecule type" value="Genomic_DNA"/>
</dbReference>
<reference evidence="3 4" key="2">
    <citation type="journal article" date="2016" name="Front. Microbiol.">
        <title>Genome and transcriptome sequences reveal the specific parasitism of the nematophagous Purpureocillium lilacinum 36-1.</title>
        <authorList>
            <person name="Xie J."/>
            <person name="Li S."/>
            <person name="Mo C."/>
            <person name="Xiao X."/>
            <person name="Peng D."/>
            <person name="Wang G."/>
            <person name="Xiao Y."/>
        </authorList>
    </citation>
    <scope>NUCLEOTIDE SEQUENCE [LARGE SCALE GENOMIC DNA]</scope>
    <source>
        <strain evidence="3 4">36-1</strain>
    </source>
</reference>
<evidence type="ECO:0000313" key="5">
    <source>
        <dbReference type="Proteomes" id="UP001287286"/>
    </source>
</evidence>
<accession>A0A2U3ELM7</accession>
<sequence>MSSRGMPSWPPWWTRGLVDLGCGPADGLAGVSEGDAADCAEADEAADLSPGGRWVVVVVGAGAGACRGRTVPGLIPRPCTFAPNAGGGGGGGAAAAAAAAAPWLHPVVEGRAAGRGSHDSQGTQASVVTALGTGLQAPGLGHVEGSTERRHLTPEIGRAPA</sequence>